<dbReference type="PATRIC" id="fig|1604020.3.peg.2266"/>
<reference evidence="1 2" key="1">
    <citation type="submission" date="2015-01" db="EMBL/GenBank/DDBJ databases">
        <title>Lifestyle Evolution in Cyanobacterial Symbionts of Sponges.</title>
        <authorList>
            <person name="Burgsdorf I."/>
            <person name="Slaby B.M."/>
            <person name="Handley K.M."/>
            <person name="Haber M."/>
            <person name="Blom J."/>
            <person name="Marshall C.W."/>
            <person name="Gilbert J.A."/>
            <person name="Hentschel U."/>
            <person name="Steindler L."/>
        </authorList>
    </citation>
    <scope>NUCLEOTIDE SEQUENCE [LARGE SCALE GENOMIC DNA]</scope>
    <source>
        <strain evidence="1">SP3</strain>
    </source>
</reference>
<proteinExistence type="predicted"/>
<sequence>MTPEPGHPRRRWRGPQRHIGLTGGIATGKSTVAAIFQNLPTLRHQRCRNLFYSATKSCSEVDH</sequence>
<dbReference type="Gene3D" id="3.40.50.300">
    <property type="entry name" value="P-loop containing nucleotide triphosphate hydrolases"/>
    <property type="match status" value="1"/>
</dbReference>
<dbReference type="EMBL" id="JXQG01000083">
    <property type="protein sequence ID" value="KKZ10592.1"/>
    <property type="molecule type" value="Genomic_DNA"/>
</dbReference>
<accession>A0A0G2J429</accession>
<evidence type="ECO:0008006" key="3">
    <source>
        <dbReference type="Google" id="ProtNLM"/>
    </source>
</evidence>
<protein>
    <recommendedName>
        <fullName evidence="3">Dephospho-CoA kinase</fullName>
    </recommendedName>
</protein>
<evidence type="ECO:0000313" key="2">
    <source>
        <dbReference type="Proteomes" id="UP000035067"/>
    </source>
</evidence>
<dbReference type="AlphaFoldDB" id="A0A0G2J429"/>
<name>A0A0G2J429_9SYNE</name>
<organism evidence="1 2">
    <name type="scientific">Candidatus Synechococcus spongiarum SP3</name>
    <dbReference type="NCBI Taxonomy" id="1604020"/>
    <lineage>
        <taxon>Bacteria</taxon>
        <taxon>Bacillati</taxon>
        <taxon>Cyanobacteriota</taxon>
        <taxon>Cyanophyceae</taxon>
        <taxon>Synechococcales</taxon>
        <taxon>Synechococcaceae</taxon>
        <taxon>Synechococcus</taxon>
    </lineage>
</organism>
<dbReference type="SUPFAM" id="SSF52540">
    <property type="entry name" value="P-loop containing nucleoside triphosphate hydrolases"/>
    <property type="match status" value="1"/>
</dbReference>
<comment type="caution">
    <text evidence="1">The sequence shown here is derived from an EMBL/GenBank/DDBJ whole genome shotgun (WGS) entry which is preliminary data.</text>
</comment>
<dbReference type="InterPro" id="IPR027417">
    <property type="entry name" value="P-loop_NTPase"/>
</dbReference>
<evidence type="ECO:0000313" key="1">
    <source>
        <dbReference type="EMBL" id="KKZ10592.1"/>
    </source>
</evidence>
<gene>
    <name evidence="1" type="ORF">TE42_09765</name>
</gene>
<dbReference type="Proteomes" id="UP000035067">
    <property type="component" value="Unassembled WGS sequence"/>
</dbReference>